<evidence type="ECO:0008006" key="4">
    <source>
        <dbReference type="Google" id="ProtNLM"/>
    </source>
</evidence>
<evidence type="ECO:0000256" key="1">
    <source>
        <dbReference type="SAM" id="SignalP"/>
    </source>
</evidence>
<comment type="caution">
    <text evidence="2">The sequence shown here is derived from an EMBL/GenBank/DDBJ whole genome shotgun (WGS) entry which is preliminary data.</text>
</comment>
<evidence type="ECO:0000313" key="3">
    <source>
        <dbReference type="Proteomes" id="UP000786693"/>
    </source>
</evidence>
<keyword evidence="1" id="KW-0732">Signal</keyword>
<proteinExistence type="predicted"/>
<protein>
    <recommendedName>
        <fullName evidence="4">Chemotaxis protein MotC</fullName>
    </recommendedName>
</protein>
<feature type="chain" id="PRO_5047243454" description="Chemotaxis protein MotC" evidence="1">
    <location>
        <begin position="21"/>
        <end position="251"/>
    </location>
</feature>
<feature type="signal peptide" evidence="1">
    <location>
        <begin position="1"/>
        <end position="20"/>
    </location>
</feature>
<reference evidence="2 3" key="1">
    <citation type="submission" date="2021-05" db="EMBL/GenBank/DDBJ databases">
        <title>Bacteria Genome sequencing.</title>
        <authorList>
            <person name="Takabe Y."/>
            <person name="Nakajima Y."/>
            <person name="Suzuki S."/>
            <person name="Shiozaki T."/>
        </authorList>
    </citation>
    <scope>NUCLEOTIDE SEQUENCE [LARGE SCALE GENOMIC DNA]</scope>
    <source>
        <strain evidence="2 3">AI_62</strain>
    </source>
</reference>
<gene>
    <name evidence="2" type="ORF">JANAI62_09090</name>
</gene>
<evidence type="ECO:0000313" key="2">
    <source>
        <dbReference type="EMBL" id="GIT94286.1"/>
    </source>
</evidence>
<sequence length="251" mass="26748">MTRYGFLFLSAALLAPPASALEDHVPLTIPPAAETARISVEAVPSRRSMRGLTRAQRAGRQAMHEGGFVEPDMLRQLAERGDGLAAQRYVRVLQADPTASASDLAFYSALAVQTGRGKLLQQMLTAMDSLDPTTEPRDRVNRYIAALYPQAWAGNAVALDAVARFNGEGRLFGALSERTRDRLLTEMRALGDGRGQLGMAVGLLEDRAKDPSGDWDQAGRVRALLQEAAASPHPGVAATAASLLTTLEAGG</sequence>
<name>A0ABQ4NIQ9_9RHOB</name>
<keyword evidence="3" id="KW-1185">Reference proteome</keyword>
<dbReference type="EMBL" id="BPFH01000001">
    <property type="protein sequence ID" value="GIT94286.1"/>
    <property type="molecule type" value="Genomic_DNA"/>
</dbReference>
<accession>A0ABQ4NIQ9</accession>
<dbReference type="RefSeq" id="WP_220747767.1">
    <property type="nucleotide sequence ID" value="NZ_BPFH01000001.1"/>
</dbReference>
<organism evidence="2 3">
    <name type="scientific">Jannaschia pagri</name>
    <dbReference type="NCBI Taxonomy" id="2829797"/>
    <lineage>
        <taxon>Bacteria</taxon>
        <taxon>Pseudomonadati</taxon>
        <taxon>Pseudomonadota</taxon>
        <taxon>Alphaproteobacteria</taxon>
        <taxon>Rhodobacterales</taxon>
        <taxon>Roseobacteraceae</taxon>
        <taxon>Jannaschia</taxon>
    </lineage>
</organism>
<dbReference type="Proteomes" id="UP000786693">
    <property type="component" value="Unassembled WGS sequence"/>
</dbReference>